<evidence type="ECO:0000256" key="1">
    <source>
        <dbReference type="SAM" id="Phobius"/>
    </source>
</evidence>
<keyword evidence="3" id="KW-1185">Reference proteome</keyword>
<dbReference type="Proteomes" id="UP001365405">
    <property type="component" value="Unassembled WGS sequence"/>
</dbReference>
<keyword evidence="1" id="KW-0812">Transmembrane</keyword>
<name>A0ABU9CJK5_9BURK</name>
<reference evidence="2 3" key="1">
    <citation type="submission" date="2024-04" db="EMBL/GenBank/DDBJ databases">
        <title>Novel species of the genus Ideonella isolated from streams.</title>
        <authorList>
            <person name="Lu H."/>
        </authorList>
    </citation>
    <scope>NUCLEOTIDE SEQUENCE [LARGE SCALE GENOMIC DNA]</scope>
    <source>
        <strain evidence="2 3">DXS22W</strain>
    </source>
</reference>
<organism evidence="2 3">
    <name type="scientific">Pseudaquabacterium inlustre</name>
    <dbReference type="NCBI Taxonomy" id="2984192"/>
    <lineage>
        <taxon>Bacteria</taxon>
        <taxon>Pseudomonadati</taxon>
        <taxon>Pseudomonadota</taxon>
        <taxon>Betaproteobacteria</taxon>
        <taxon>Burkholderiales</taxon>
        <taxon>Sphaerotilaceae</taxon>
        <taxon>Pseudaquabacterium</taxon>
    </lineage>
</organism>
<keyword evidence="1" id="KW-0472">Membrane</keyword>
<accession>A0ABU9CJK5</accession>
<dbReference type="RefSeq" id="WP_341411729.1">
    <property type="nucleotide sequence ID" value="NZ_JBBUTH010000008.1"/>
</dbReference>
<keyword evidence="1" id="KW-1133">Transmembrane helix</keyword>
<dbReference type="EMBL" id="JBBUTH010000008">
    <property type="protein sequence ID" value="MEK8052033.1"/>
    <property type="molecule type" value="Genomic_DNA"/>
</dbReference>
<evidence type="ECO:0000313" key="2">
    <source>
        <dbReference type="EMBL" id="MEK8052033.1"/>
    </source>
</evidence>
<proteinExistence type="predicted"/>
<protein>
    <recommendedName>
        <fullName evidence="4">Glycerate kinase</fullName>
    </recommendedName>
</protein>
<evidence type="ECO:0008006" key="4">
    <source>
        <dbReference type="Google" id="ProtNLM"/>
    </source>
</evidence>
<sequence>MISAILGSAAFGWLLALVAHVAGYVMYGWPGVAMAFSATVFWLLLQFSRALRAMREAGGAPVGQVASAVMLNAKLRTGLRLVDIIRLTRSLGEKLADTPETYRWTDAGGVAVTVELDGGRCARWTLQRPAEPEADAPPPA</sequence>
<feature type="transmembrane region" description="Helical" evidence="1">
    <location>
        <begin position="29"/>
        <end position="45"/>
    </location>
</feature>
<gene>
    <name evidence="2" type="ORF">AACH10_17410</name>
</gene>
<evidence type="ECO:0000313" key="3">
    <source>
        <dbReference type="Proteomes" id="UP001365405"/>
    </source>
</evidence>
<comment type="caution">
    <text evidence="2">The sequence shown here is derived from an EMBL/GenBank/DDBJ whole genome shotgun (WGS) entry which is preliminary data.</text>
</comment>